<evidence type="ECO:0000256" key="1">
    <source>
        <dbReference type="SAM" id="MobiDB-lite"/>
    </source>
</evidence>
<accession>A0A0E0F6A2</accession>
<dbReference type="HOGENOM" id="CLU_1543989_0_0_1"/>
<dbReference type="Gramene" id="OMERI11G12690.6">
    <property type="protein sequence ID" value="OMERI11G12690.6"/>
    <property type="gene ID" value="OMERI11G12690"/>
</dbReference>
<dbReference type="EnsemblPlants" id="OMERI11G12690.6">
    <property type="protein sequence ID" value="OMERI11G12690.6"/>
    <property type="gene ID" value="OMERI11G12690"/>
</dbReference>
<dbReference type="Proteomes" id="UP000008021">
    <property type="component" value="Chromosome 11"/>
</dbReference>
<feature type="region of interest" description="Disordered" evidence="1">
    <location>
        <begin position="41"/>
        <end position="83"/>
    </location>
</feature>
<evidence type="ECO:0000313" key="3">
    <source>
        <dbReference type="Proteomes" id="UP000008021"/>
    </source>
</evidence>
<organism evidence="2">
    <name type="scientific">Oryza meridionalis</name>
    <dbReference type="NCBI Taxonomy" id="40149"/>
    <lineage>
        <taxon>Eukaryota</taxon>
        <taxon>Viridiplantae</taxon>
        <taxon>Streptophyta</taxon>
        <taxon>Embryophyta</taxon>
        <taxon>Tracheophyta</taxon>
        <taxon>Spermatophyta</taxon>
        <taxon>Magnoliopsida</taxon>
        <taxon>Liliopsida</taxon>
        <taxon>Poales</taxon>
        <taxon>Poaceae</taxon>
        <taxon>BOP clade</taxon>
        <taxon>Oryzoideae</taxon>
        <taxon>Oryzeae</taxon>
        <taxon>Oryzinae</taxon>
        <taxon>Oryza</taxon>
    </lineage>
</organism>
<reference evidence="2" key="2">
    <citation type="submission" date="2018-05" db="EMBL/GenBank/DDBJ databases">
        <title>OmerRS3 (Oryza meridionalis Reference Sequence Version 3).</title>
        <authorList>
            <person name="Zhang J."/>
            <person name="Kudrna D."/>
            <person name="Lee S."/>
            <person name="Talag J."/>
            <person name="Welchert J."/>
            <person name="Wing R.A."/>
        </authorList>
    </citation>
    <scope>NUCLEOTIDE SEQUENCE [LARGE SCALE GENOMIC DNA]</scope>
    <source>
        <strain evidence="2">cv. OR44</strain>
    </source>
</reference>
<protein>
    <submittedName>
        <fullName evidence="2">Uncharacterized protein</fullName>
    </submittedName>
</protein>
<proteinExistence type="predicted"/>
<reference evidence="2" key="1">
    <citation type="submission" date="2015-04" db="UniProtKB">
        <authorList>
            <consortium name="EnsemblPlants"/>
        </authorList>
    </citation>
    <scope>IDENTIFICATION</scope>
</reference>
<evidence type="ECO:0000313" key="2">
    <source>
        <dbReference type="EnsemblPlants" id="OMERI11G12690.6"/>
    </source>
</evidence>
<keyword evidence="3" id="KW-1185">Reference proteome</keyword>
<name>A0A0E0F6A2_9ORYZ</name>
<dbReference type="AlphaFoldDB" id="A0A0E0F6A2"/>
<sequence length="174" mass="16946">PPEIGALASAGAAQIDLLVASLAHSGELWVGGAALSNRDPARLRPQLGSPRSVPEVGPPATGAPERAGVWGQDPTGVPSSLEGARRRGSCALYHDCNRDPTSSSSASSSVASAPSAADVFFVTPATASSVASAPSASVSIAADVVFVTAATTSAAPHPVAAAPSASARVAITVG</sequence>